<keyword evidence="3 5" id="KW-0378">Hydrolase</keyword>
<name>A0ABS4FNP7_9BACL</name>
<keyword evidence="2" id="KW-0645">Protease</keyword>
<dbReference type="PANTHER" id="PTHR20842:SF0">
    <property type="entry name" value="ALPHA-ASPARTYL DIPEPTIDASE"/>
    <property type="match status" value="1"/>
</dbReference>
<sequence length="250" mass="27891">MGTIAVIGGGELRLEETLVLDQEIVKLTGKEKPIALFIPTASYDAQGYCETFDLIYGEKLGCVTKHLLLTMQEYTVTKLEHLILSADLIYVGGGNTRFLLETWRELGVDKILKKAYHQGVVLSGISAGSICWYEHGCSEEASAREPNEYNYVRLEGLGLLKGNHAPHYNEGDYAVSLQHMVSEHQEVGIGIDNNCMIVYKEDHFKVFTSEEGARVHRIIACKQGGRDEVKITSLPATDEEKQLEHLYGDK</sequence>
<dbReference type="EC" id="3.4.13.21" evidence="5"/>
<protein>
    <submittedName>
        <fullName evidence="5">Dipeptidase E</fullName>
        <ecNumber evidence="5">3.4.13.21</ecNumber>
    </submittedName>
</protein>
<dbReference type="Proteomes" id="UP001519272">
    <property type="component" value="Unassembled WGS sequence"/>
</dbReference>
<comment type="similarity">
    <text evidence="1">Belongs to the peptidase S51 family.</text>
</comment>
<gene>
    <name evidence="5" type="ORF">J2Z32_000829</name>
</gene>
<reference evidence="5 6" key="1">
    <citation type="submission" date="2021-03" db="EMBL/GenBank/DDBJ databases">
        <title>Genomic Encyclopedia of Type Strains, Phase IV (KMG-IV): sequencing the most valuable type-strain genomes for metagenomic binning, comparative biology and taxonomic classification.</title>
        <authorList>
            <person name="Goeker M."/>
        </authorList>
    </citation>
    <scope>NUCLEOTIDE SEQUENCE [LARGE SCALE GENOMIC DNA]</scope>
    <source>
        <strain evidence="5 6">DSM 14349</strain>
    </source>
</reference>
<evidence type="ECO:0000256" key="3">
    <source>
        <dbReference type="ARBA" id="ARBA00022801"/>
    </source>
</evidence>
<proteinExistence type="inferred from homology"/>
<dbReference type="SUPFAM" id="SSF52317">
    <property type="entry name" value="Class I glutamine amidotransferase-like"/>
    <property type="match status" value="1"/>
</dbReference>
<organism evidence="5 6">
    <name type="scientific">Paenibacillus turicensis</name>
    <dbReference type="NCBI Taxonomy" id="160487"/>
    <lineage>
        <taxon>Bacteria</taxon>
        <taxon>Bacillati</taxon>
        <taxon>Bacillota</taxon>
        <taxon>Bacilli</taxon>
        <taxon>Bacillales</taxon>
        <taxon>Paenibacillaceae</taxon>
        <taxon>Paenibacillus</taxon>
    </lineage>
</organism>
<keyword evidence="5" id="KW-0224">Dipeptidase</keyword>
<evidence type="ECO:0000313" key="5">
    <source>
        <dbReference type="EMBL" id="MBP1904212.1"/>
    </source>
</evidence>
<dbReference type="InterPro" id="IPR005320">
    <property type="entry name" value="Peptidase_S51"/>
</dbReference>
<comment type="caution">
    <text evidence="5">The sequence shown here is derived from an EMBL/GenBank/DDBJ whole genome shotgun (WGS) entry which is preliminary data.</text>
</comment>
<dbReference type="GO" id="GO:0016805">
    <property type="term" value="F:dipeptidase activity"/>
    <property type="evidence" value="ECO:0007669"/>
    <property type="project" value="UniProtKB-KW"/>
</dbReference>
<dbReference type="Gene3D" id="3.40.50.880">
    <property type="match status" value="1"/>
</dbReference>
<dbReference type="CDD" id="cd03146">
    <property type="entry name" value="GAT1_Peptidase_E"/>
    <property type="match status" value="1"/>
</dbReference>
<keyword evidence="4" id="KW-0720">Serine protease</keyword>
<evidence type="ECO:0000313" key="6">
    <source>
        <dbReference type="Proteomes" id="UP001519272"/>
    </source>
</evidence>
<evidence type="ECO:0000256" key="2">
    <source>
        <dbReference type="ARBA" id="ARBA00022670"/>
    </source>
</evidence>
<dbReference type="EMBL" id="JAGGKG010000002">
    <property type="protein sequence ID" value="MBP1904212.1"/>
    <property type="molecule type" value="Genomic_DNA"/>
</dbReference>
<dbReference type="PANTHER" id="PTHR20842">
    <property type="entry name" value="PROTEASE S51 ALPHA-ASPARTYL DIPEPTIDASE"/>
    <property type="match status" value="1"/>
</dbReference>
<dbReference type="Pfam" id="PF03575">
    <property type="entry name" value="Peptidase_S51"/>
    <property type="match status" value="1"/>
</dbReference>
<evidence type="ECO:0000256" key="4">
    <source>
        <dbReference type="ARBA" id="ARBA00022825"/>
    </source>
</evidence>
<keyword evidence="6" id="KW-1185">Reference proteome</keyword>
<accession>A0ABS4FNP7</accession>
<evidence type="ECO:0000256" key="1">
    <source>
        <dbReference type="ARBA" id="ARBA00006534"/>
    </source>
</evidence>
<dbReference type="RefSeq" id="WP_210087877.1">
    <property type="nucleotide sequence ID" value="NZ_JAGGKG010000002.1"/>
</dbReference>
<dbReference type="InterPro" id="IPR029062">
    <property type="entry name" value="Class_I_gatase-like"/>
</dbReference>